<dbReference type="RefSeq" id="WP_168686035.1">
    <property type="nucleotide sequence ID" value="NZ_JAAXPF010000013.1"/>
</dbReference>
<dbReference type="EMBL" id="JAAXPF010000013">
    <property type="protein sequence ID" value="NKY69612.1"/>
    <property type="molecule type" value="Genomic_DNA"/>
</dbReference>
<evidence type="ECO:0000256" key="1">
    <source>
        <dbReference type="SAM" id="MobiDB-lite"/>
    </source>
</evidence>
<evidence type="ECO:0000313" key="4">
    <source>
        <dbReference type="Proteomes" id="UP000554284"/>
    </source>
</evidence>
<dbReference type="Proteomes" id="UP000554284">
    <property type="component" value="Unassembled WGS sequence"/>
</dbReference>
<organism evidence="3 4">
    <name type="scientific">Corynebacterium mucifaciens</name>
    <dbReference type="NCBI Taxonomy" id="57171"/>
    <lineage>
        <taxon>Bacteria</taxon>
        <taxon>Bacillati</taxon>
        <taxon>Actinomycetota</taxon>
        <taxon>Actinomycetes</taxon>
        <taxon>Mycobacteriales</taxon>
        <taxon>Corynebacteriaceae</taxon>
        <taxon>Corynebacterium</taxon>
    </lineage>
</organism>
<name>A0A7X6LSU4_9CORY</name>
<protein>
    <submittedName>
        <fullName evidence="3">Uncharacterized protein</fullName>
    </submittedName>
</protein>
<reference evidence="2 5" key="2">
    <citation type="submission" date="2024-06" db="EMBL/GenBank/DDBJ databases">
        <title>Sequencing the genomes of 1000 actinobacteria strains.</title>
        <authorList>
            <person name="Klenk H.-P."/>
        </authorList>
    </citation>
    <scope>NUCLEOTIDE SEQUENCE [LARGE SCALE GENOMIC DNA]</scope>
    <source>
        <strain evidence="2 5">DSM 44265</strain>
    </source>
</reference>
<reference evidence="3 4" key="1">
    <citation type="submission" date="2020-04" db="EMBL/GenBank/DDBJ databases">
        <title>MicrobeNet Type strains.</title>
        <authorList>
            <person name="Nicholson A.C."/>
        </authorList>
    </citation>
    <scope>NUCLEOTIDE SEQUENCE [LARGE SCALE GENOMIC DNA]</scope>
    <source>
        <strain evidence="3 4">ATCC 700355</strain>
    </source>
</reference>
<evidence type="ECO:0000313" key="5">
    <source>
        <dbReference type="Proteomes" id="UP001549139"/>
    </source>
</evidence>
<evidence type="ECO:0000313" key="2">
    <source>
        <dbReference type="EMBL" id="MET3945300.1"/>
    </source>
</evidence>
<comment type="caution">
    <text evidence="3">The sequence shown here is derived from an EMBL/GenBank/DDBJ whole genome shotgun (WGS) entry which is preliminary data.</text>
</comment>
<gene>
    <name evidence="3" type="ORF">HF989_09615</name>
    <name evidence="2" type="ORF">JOF50_002163</name>
</gene>
<evidence type="ECO:0000313" key="3">
    <source>
        <dbReference type="EMBL" id="NKY69612.1"/>
    </source>
</evidence>
<accession>A0A7X6LSU4</accession>
<proteinExistence type="predicted"/>
<keyword evidence="5" id="KW-1185">Reference proteome</keyword>
<dbReference type="EMBL" id="JBEPNZ010000002">
    <property type="protein sequence ID" value="MET3945300.1"/>
    <property type="molecule type" value="Genomic_DNA"/>
</dbReference>
<sequence>MIHRADVQATLTAYDPETTEQQIDQLYEQMSQAWEDRASEIETAAINALKEKTGDWPDGPQRGSLIAQSKQLATDQIMEEFLAPLTQEIVARQTEQDEEETPHDQTLRDPNGWWQAPENIQASQEAQDAVWELWEDESPRFLLLADALFERRLFLGLQLPNRPEHPDYPELKAQIADAERYWDKRIAASR</sequence>
<dbReference type="AlphaFoldDB" id="A0A7X6LSU4"/>
<dbReference type="Proteomes" id="UP001549139">
    <property type="component" value="Unassembled WGS sequence"/>
</dbReference>
<feature type="region of interest" description="Disordered" evidence="1">
    <location>
        <begin position="91"/>
        <end position="110"/>
    </location>
</feature>